<keyword evidence="4" id="KW-1185">Reference proteome</keyword>
<feature type="compositionally biased region" description="Pro residues" evidence="1">
    <location>
        <begin position="511"/>
        <end position="533"/>
    </location>
</feature>
<reference evidence="3 4" key="1">
    <citation type="journal article" date="2015" name="Genome Biol.">
        <title>Comparative genomics of Steinernema reveals deeply conserved gene regulatory networks.</title>
        <authorList>
            <person name="Dillman A.R."/>
            <person name="Macchietto M."/>
            <person name="Porter C.F."/>
            <person name="Rogers A."/>
            <person name="Williams B."/>
            <person name="Antoshechkin I."/>
            <person name="Lee M.M."/>
            <person name="Goodwin Z."/>
            <person name="Lu X."/>
            <person name="Lewis E.E."/>
            <person name="Goodrich-Blair H."/>
            <person name="Stock S.P."/>
            <person name="Adams B.J."/>
            <person name="Sternberg P.W."/>
            <person name="Mortazavi A."/>
        </authorList>
    </citation>
    <scope>NUCLEOTIDE SEQUENCE [LARGE SCALE GENOMIC DNA]</scope>
    <source>
        <strain evidence="3 4">ALL</strain>
    </source>
</reference>
<evidence type="ECO:0000313" key="4">
    <source>
        <dbReference type="Proteomes" id="UP000298663"/>
    </source>
</evidence>
<name>A0A4U5NAW7_STECR</name>
<evidence type="ECO:0000256" key="2">
    <source>
        <dbReference type="SAM" id="SignalP"/>
    </source>
</evidence>
<sequence length="602" mass="64875">MRLALMEECSGIFRTGDKRSCFFSRMLRLSVALTGLLFLTSACAHDTEGTSFHVVFFRNQLNSSVNFVDIVNNGAVNVNATISYYKWENGALSNSPKTESVTVPAGQRQKYPFYPHTNNIVDYVIGPGFNIYPDLRVRISTSGPVSVYATNTAEVTLAGVRSHTVGDTYMVLPDSMAGREYVINLPDALQTYNPQDLWQMKVLFFIPIRTSVRITFSQKTATGWSQDTKFTLNPIAREDQRYFAQITGLGDSFFKITGDGDFLVLAGVTCAPDHQGDCDFAAYMPPPIVDQGCGSCLVTDDHLTYSSGNMFTSDQYVLAAPTSCHLSVPYVVKTDIGEGSPQSLDPNNYNAPSGIPVSGKYLLYSTNQALLQMSRIGNRTKENGGLYLDLVPSISQFITGQSTFYSPAKNTVVKIFMDTQASNDLTIGGQKPNGDVGSIGIYKVLSTTVNSGIYQVVSKGRYLIEVQTTTDSYTRGFIVAYNKQSSDTPSTCTTFTPPTTTPITTMSTPSTPSPPTPSNTPKPPSTPSSPAPPSTTRNLLGSPSPPTTAPPTATNPPTTPNISSSTATTPPSGPGKDNKFASQQFSASIVALVAALLFFVNL</sequence>
<feature type="compositionally biased region" description="Low complexity" evidence="1">
    <location>
        <begin position="560"/>
        <end position="570"/>
    </location>
</feature>
<evidence type="ECO:0000313" key="3">
    <source>
        <dbReference type="EMBL" id="TKR80006.1"/>
    </source>
</evidence>
<feature type="signal peptide" evidence="2">
    <location>
        <begin position="1"/>
        <end position="44"/>
    </location>
</feature>
<dbReference type="Proteomes" id="UP000298663">
    <property type="component" value="Unassembled WGS sequence"/>
</dbReference>
<feature type="region of interest" description="Disordered" evidence="1">
    <location>
        <begin position="485"/>
        <end position="579"/>
    </location>
</feature>
<dbReference type="AlphaFoldDB" id="A0A4U5NAW7"/>
<evidence type="ECO:0000256" key="1">
    <source>
        <dbReference type="SAM" id="MobiDB-lite"/>
    </source>
</evidence>
<dbReference type="EMBL" id="AZBU02000004">
    <property type="protein sequence ID" value="TKR80006.1"/>
    <property type="molecule type" value="Genomic_DNA"/>
</dbReference>
<gene>
    <name evidence="3" type="ORF">L596_014146</name>
</gene>
<feature type="compositionally biased region" description="Low complexity" evidence="1">
    <location>
        <begin position="485"/>
        <end position="510"/>
    </location>
</feature>
<keyword evidence="2" id="KW-0732">Signal</keyword>
<organism evidence="3 4">
    <name type="scientific">Steinernema carpocapsae</name>
    <name type="common">Entomopathogenic nematode</name>
    <dbReference type="NCBI Taxonomy" id="34508"/>
    <lineage>
        <taxon>Eukaryota</taxon>
        <taxon>Metazoa</taxon>
        <taxon>Ecdysozoa</taxon>
        <taxon>Nematoda</taxon>
        <taxon>Chromadorea</taxon>
        <taxon>Rhabditida</taxon>
        <taxon>Tylenchina</taxon>
        <taxon>Panagrolaimomorpha</taxon>
        <taxon>Strongyloidoidea</taxon>
        <taxon>Steinernematidae</taxon>
        <taxon>Steinernema</taxon>
    </lineage>
</organism>
<comment type="caution">
    <text evidence="3">The sequence shown here is derived from an EMBL/GenBank/DDBJ whole genome shotgun (WGS) entry which is preliminary data.</text>
</comment>
<proteinExistence type="predicted"/>
<evidence type="ECO:0008006" key="5">
    <source>
        <dbReference type="Google" id="ProtNLM"/>
    </source>
</evidence>
<dbReference type="OrthoDB" id="5868818at2759"/>
<feature type="compositionally biased region" description="Pro residues" evidence="1">
    <location>
        <begin position="543"/>
        <end position="559"/>
    </location>
</feature>
<accession>A0A4U5NAW7</accession>
<protein>
    <recommendedName>
        <fullName evidence="5">IgGFc-binding protein N-terminal domain-containing protein</fullName>
    </recommendedName>
</protein>
<feature type="chain" id="PRO_5020420205" description="IgGFc-binding protein N-terminal domain-containing protein" evidence="2">
    <location>
        <begin position="45"/>
        <end position="602"/>
    </location>
</feature>
<reference evidence="3 4" key="2">
    <citation type="journal article" date="2019" name="G3 (Bethesda)">
        <title>Hybrid Assembly of the Genome of the Entomopathogenic Nematode Steinernema carpocapsae Identifies the X-Chromosome.</title>
        <authorList>
            <person name="Serra L."/>
            <person name="Macchietto M."/>
            <person name="Macias-Munoz A."/>
            <person name="McGill C.J."/>
            <person name="Rodriguez I.M."/>
            <person name="Rodriguez B."/>
            <person name="Murad R."/>
            <person name="Mortazavi A."/>
        </authorList>
    </citation>
    <scope>NUCLEOTIDE SEQUENCE [LARGE SCALE GENOMIC DNA]</scope>
    <source>
        <strain evidence="3 4">ALL</strain>
    </source>
</reference>